<comment type="catalytic activity">
    <reaction evidence="8 9">
        <text>hydroxymethylbilane = uroporphyrinogen III + H2O</text>
        <dbReference type="Rhea" id="RHEA:18965"/>
        <dbReference type="ChEBI" id="CHEBI:15377"/>
        <dbReference type="ChEBI" id="CHEBI:57308"/>
        <dbReference type="ChEBI" id="CHEBI:57845"/>
        <dbReference type="EC" id="4.2.1.75"/>
    </reaction>
</comment>
<evidence type="ECO:0000256" key="2">
    <source>
        <dbReference type="ARBA" id="ARBA00008133"/>
    </source>
</evidence>
<keyword evidence="5 9" id="KW-0627">Porphyrin biosynthesis</keyword>
<dbReference type="InterPro" id="IPR003754">
    <property type="entry name" value="4pyrrol_synth_uPrphyn_synth"/>
</dbReference>
<accession>A0A1A6DUE0</accession>
<evidence type="ECO:0000256" key="6">
    <source>
        <dbReference type="ARBA" id="ARBA00037589"/>
    </source>
</evidence>
<gene>
    <name evidence="12" type="primary">hemD</name>
    <name evidence="11" type="ORF">A9O67_05075</name>
    <name evidence="12" type="ORF">Tfont_01781</name>
</gene>
<dbReference type="EMBL" id="VJOO01000016">
    <property type="protein sequence ID" value="TSE36705.1"/>
    <property type="molecule type" value="Genomic_DNA"/>
</dbReference>
<dbReference type="UniPathway" id="UPA00251">
    <property type="reaction ID" value="UER00320"/>
</dbReference>
<dbReference type="AlphaFoldDB" id="A0A1A6DUE0"/>
<dbReference type="SUPFAM" id="SSF69618">
    <property type="entry name" value="HemD-like"/>
    <property type="match status" value="1"/>
</dbReference>
<evidence type="ECO:0000313" key="11">
    <source>
        <dbReference type="EMBL" id="OBS30410.1"/>
    </source>
</evidence>
<dbReference type="CDD" id="cd06578">
    <property type="entry name" value="HemD"/>
    <property type="match status" value="1"/>
</dbReference>
<evidence type="ECO:0000256" key="8">
    <source>
        <dbReference type="ARBA" id="ARBA00048617"/>
    </source>
</evidence>
<protein>
    <recommendedName>
        <fullName evidence="7 9">Uroporphyrinogen-III synthase</fullName>
        <ecNumber evidence="3 9">4.2.1.75</ecNumber>
    </recommendedName>
</protein>
<reference evidence="12 14" key="2">
    <citation type="submission" date="2019-07" db="EMBL/GenBank/DDBJ databases">
        <title>Tepidimonas fonticaldi AT-A2 draft genome.</title>
        <authorList>
            <person name="Da Costa M.S."/>
            <person name="Froufe H.J.C."/>
            <person name="Egas C."/>
            <person name="Albuquerque L."/>
        </authorList>
    </citation>
    <scope>NUCLEOTIDE SEQUENCE [LARGE SCALE GENOMIC DNA]</scope>
    <source>
        <strain evidence="12 14">AT-A2</strain>
    </source>
</reference>
<dbReference type="Proteomes" id="UP000091969">
    <property type="component" value="Unassembled WGS sequence"/>
</dbReference>
<dbReference type="InterPro" id="IPR039793">
    <property type="entry name" value="UROS/Hem4"/>
</dbReference>
<dbReference type="EC" id="4.2.1.75" evidence="3 9"/>
<dbReference type="EMBL" id="LZDH01000056">
    <property type="protein sequence ID" value="OBS30410.1"/>
    <property type="molecule type" value="Genomic_DNA"/>
</dbReference>
<comment type="pathway">
    <text evidence="1 9">Porphyrin-containing compound metabolism; protoporphyrin-IX biosynthesis; coproporphyrinogen-III from 5-aminolevulinate: step 3/4.</text>
</comment>
<dbReference type="Pfam" id="PF02602">
    <property type="entry name" value="HEM4"/>
    <property type="match status" value="1"/>
</dbReference>
<comment type="function">
    <text evidence="6 9">Catalyzes cyclization of the linear tetrapyrrole, hydroxymethylbilane, to the macrocyclic uroporphyrinogen III.</text>
</comment>
<evidence type="ECO:0000313" key="14">
    <source>
        <dbReference type="Proteomes" id="UP000316388"/>
    </source>
</evidence>
<evidence type="ECO:0000313" key="12">
    <source>
        <dbReference type="EMBL" id="TSE36705.1"/>
    </source>
</evidence>
<evidence type="ECO:0000256" key="9">
    <source>
        <dbReference type="RuleBase" id="RU366031"/>
    </source>
</evidence>
<dbReference type="Proteomes" id="UP000316388">
    <property type="component" value="Unassembled WGS sequence"/>
</dbReference>
<dbReference type="GO" id="GO:0004852">
    <property type="term" value="F:uroporphyrinogen-III synthase activity"/>
    <property type="evidence" value="ECO:0007669"/>
    <property type="project" value="UniProtKB-UniRule"/>
</dbReference>
<reference evidence="11 13" key="1">
    <citation type="submission" date="2016-06" db="EMBL/GenBank/DDBJ databases">
        <title>Genome sequence of Tepidimonas fonticaldi PL17.</title>
        <authorList>
            <person name="Pinnaka A.K."/>
        </authorList>
    </citation>
    <scope>NUCLEOTIDE SEQUENCE [LARGE SCALE GENOMIC DNA]</scope>
    <source>
        <strain evidence="11 13">PL17</strain>
    </source>
</reference>
<dbReference type="PANTHER" id="PTHR38042:SF1">
    <property type="entry name" value="UROPORPHYRINOGEN-III SYNTHASE, CHLOROPLASTIC"/>
    <property type="match status" value="1"/>
</dbReference>
<dbReference type="Gene3D" id="3.40.50.10090">
    <property type="match status" value="2"/>
</dbReference>
<sequence>MFAEQASRPLVVVTRPADQAGAWVQGLRAAGWPVLALPLIDIVPAADPPALRAAVADWADLDAAMFVSPAAVGALRQAAVPVPALGLRCWAPGTGTVRALRDWGVAPAAIDHPPADAAQMDSEALWPVIAPQVHPGHRLLIVRGVSANGHAGRNWLLERCRGAGATVRTVVAYRRQPPTWDATRRAEAGRAVADGAVWLFSSSEAVGHLRDLLPQAPWSRARAIATHPRIAEAARALGFGEVRSCRPTLPDVVQALESSP</sequence>
<evidence type="ECO:0000256" key="3">
    <source>
        <dbReference type="ARBA" id="ARBA00013109"/>
    </source>
</evidence>
<organism evidence="11 13">
    <name type="scientific">Tepidimonas fonticaldi</name>
    <dbReference type="NCBI Taxonomy" id="1101373"/>
    <lineage>
        <taxon>Bacteria</taxon>
        <taxon>Pseudomonadati</taxon>
        <taxon>Pseudomonadota</taxon>
        <taxon>Betaproteobacteria</taxon>
        <taxon>Burkholderiales</taxon>
        <taxon>Tepidimonas</taxon>
    </lineage>
</organism>
<evidence type="ECO:0000256" key="5">
    <source>
        <dbReference type="ARBA" id="ARBA00023244"/>
    </source>
</evidence>
<evidence type="ECO:0000256" key="7">
    <source>
        <dbReference type="ARBA" id="ARBA00040167"/>
    </source>
</evidence>
<dbReference type="GO" id="GO:0006782">
    <property type="term" value="P:protoporphyrinogen IX biosynthetic process"/>
    <property type="evidence" value="ECO:0007669"/>
    <property type="project" value="UniProtKB-UniRule"/>
</dbReference>
<name>A0A1A6DUE0_9BURK</name>
<dbReference type="GO" id="GO:0006780">
    <property type="term" value="P:uroporphyrinogen III biosynthetic process"/>
    <property type="evidence" value="ECO:0007669"/>
    <property type="project" value="UniProtKB-UniRule"/>
</dbReference>
<dbReference type="STRING" id="1101373.A9O67_05075"/>
<evidence type="ECO:0000259" key="10">
    <source>
        <dbReference type="Pfam" id="PF02602"/>
    </source>
</evidence>
<evidence type="ECO:0000256" key="4">
    <source>
        <dbReference type="ARBA" id="ARBA00023239"/>
    </source>
</evidence>
<evidence type="ECO:0000313" key="13">
    <source>
        <dbReference type="Proteomes" id="UP000091969"/>
    </source>
</evidence>
<evidence type="ECO:0000256" key="1">
    <source>
        <dbReference type="ARBA" id="ARBA00004772"/>
    </source>
</evidence>
<dbReference type="OrthoDB" id="9787650at2"/>
<dbReference type="RefSeq" id="WP_068608828.1">
    <property type="nucleotide sequence ID" value="NZ_LZDH01000056.1"/>
</dbReference>
<keyword evidence="4 9" id="KW-0456">Lyase</keyword>
<keyword evidence="13" id="KW-1185">Reference proteome</keyword>
<comment type="similarity">
    <text evidence="2 9">Belongs to the uroporphyrinogen-III synthase family.</text>
</comment>
<feature type="domain" description="Tetrapyrrole biosynthesis uroporphyrinogen III synthase" evidence="10">
    <location>
        <begin position="23"/>
        <end position="253"/>
    </location>
</feature>
<proteinExistence type="inferred from homology"/>
<dbReference type="InterPro" id="IPR036108">
    <property type="entry name" value="4pyrrol_syn_uPrphyn_synt_sf"/>
</dbReference>
<dbReference type="PANTHER" id="PTHR38042">
    <property type="entry name" value="UROPORPHYRINOGEN-III SYNTHASE, CHLOROPLASTIC"/>
    <property type="match status" value="1"/>
</dbReference>
<comment type="caution">
    <text evidence="11">The sequence shown here is derived from an EMBL/GenBank/DDBJ whole genome shotgun (WGS) entry which is preliminary data.</text>
</comment>